<accession>A0A5C4IZU4</accession>
<dbReference type="InterPro" id="IPR023867">
    <property type="entry name" value="Sulphatase_maturase_rSAM"/>
</dbReference>
<dbReference type="GO" id="GO:0016491">
    <property type="term" value="F:oxidoreductase activity"/>
    <property type="evidence" value="ECO:0007669"/>
    <property type="project" value="InterPro"/>
</dbReference>
<comment type="caution">
    <text evidence="1">The sequence shown here is derived from an EMBL/GenBank/DDBJ whole genome shotgun (WGS) entry which is preliminary data.</text>
</comment>
<name>A0A5C4IZU4_9ACTN</name>
<protein>
    <recommendedName>
        <fullName evidence="3">Radical SAM protein</fullName>
    </recommendedName>
</protein>
<dbReference type="AlphaFoldDB" id="A0A5C4IZU4"/>
<proteinExistence type="predicted"/>
<dbReference type="PANTHER" id="PTHR43273:SF3">
    <property type="entry name" value="ANAEROBIC SULFATASE-MATURATING ENZYME HOMOLOG ASLB-RELATED"/>
    <property type="match status" value="1"/>
</dbReference>
<dbReference type="Proteomes" id="UP000309174">
    <property type="component" value="Unassembled WGS sequence"/>
</dbReference>
<organism evidence="1 2">
    <name type="scientific">Actinomadura soli</name>
    <dbReference type="NCBI Taxonomy" id="2508997"/>
    <lineage>
        <taxon>Bacteria</taxon>
        <taxon>Bacillati</taxon>
        <taxon>Actinomycetota</taxon>
        <taxon>Actinomycetes</taxon>
        <taxon>Streptosporangiales</taxon>
        <taxon>Thermomonosporaceae</taxon>
        <taxon>Actinomadura</taxon>
    </lineage>
</organism>
<dbReference type="InterPro" id="IPR013785">
    <property type="entry name" value="Aldolase_TIM"/>
</dbReference>
<reference evidence="1 2" key="1">
    <citation type="submission" date="2019-05" db="EMBL/GenBank/DDBJ databases">
        <title>Draft genome sequence of Actinomadura sp. 14C53.</title>
        <authorList>
            <person name="Saricaoglu S."/>
            <person name="Isik K."/>
        </authorList>
    </citation>
    <scope>NUCLEOTIDE SEQUENCE [LARGE SCALE GENOMIC DNA]</scope>
    <source>
        <strain evidence="1 2">14C53</strain>
    </source>
</reference>
<keyword evidence="2" id="KW-1185">Reference proteome</keyword>
<evidence type="ECO:0000313" key="2">
    <source>
        <dbReference type="Proteomes" id="UP000309174"/>
    </source>
</evidence>
<evidence type="ECO:0008006" key="3">
    <source>
        <dbReference type="Google" id="ProtNLM"/>
    </source>
</evidence>
<dbReference type="PANTHER" id="PTHR43273">
    <property type="entry name" value="ANAEROBIC SULFATASE-MATURATING ENZYME HOMOLOG ASLB-RELATED"/>
    <property type="match status" value="1"/>
</dbReference>
<dbReference type="InterPro" id="IPR058240">
    <property type="entry name" value="rSAM_sf"/>
</dbReference>
<sequence>MDERTAMSLERSGPLADDRHAAQRWLACDGPMVSISARGWRRRPAPHPSGQRKRTVTWVDDGGDPVSLGAFRKAVESAERHAGPGAEVEHELCTTGARLDDAWCRFLAERDVLVGLSVDGDLAAQTSAEGVALAHRRILGAAQLLRRHGVDCNVVCRVHAGNAGRPQELYRCFRDEIGVRHVQFLPIVERSAPVRRGGHLRAGPATVSERTITPEQWGAFLVAVFDEWVRRDVGRQFVKIFEDTLAAWSTATRRPRAARAGGERLPLDCRCCPVLFACEGGRPADRFAESPDGEPGLNYLCAGYREFFDHVDQPMRVMAALLRGGRDAGAIMNVMARYERERPAVWSRA</sequence>
<evidence type="ECO:0000313" key="1">
    <source>
        <dbReference type="EMBL" id="TMQ89856.1"/>
    </source>
</evidence>
<dbReference type="SUPFAM" id="SSF102114">
    <property type="entry name" value="Radical SAM enzymes"/>
    <property type="match status" value="1"/>
</dbReference>
<dbReference type="Gene3D" id="3.20.20.70">
    <property type="entry name" value="Aldolase class I"/>
    <property type="match status" value="1"/>
</dbReference>
<gene>
    <name evidence="1" type="ORF">ETD83_38020</name>
</gene>
<dbReference type="EMBL" id="VCKW01000359">
    <property type="protein sequence ID" value="TMQ89856.1"/>
    <property type="molecule type" value="Genomic_DNA"/>
</dbReference>